<comment type="caution">
    <text evidence="1">The sequence shown here is derived from an EMBL/GenBank/DDBJ whole genome shotgun (WGS) entry which is preliminary data.</text>
</comment>
<organism evidence="1 2">
    <name type="scientific">Halalkalibacter okhensis</name>
    <dbReference type="NCBI Taxonomy" id="333138"/>
    <lineage>
        <taxon>Bacteria</taxon>
        <taxon>Bacillati</taxon>
        <taxon>Bacillota</taxon>
        <taxon>Bacilli</taxon>
        <taxon>Bacillales</taxon>
        <taxon>Bacillaceae</taxon>
        <taxon>Halalkalibacter</taxon>
    </lineage>
</organism>
<accession>A0A0B0IAB4</accession>
<dbReference type="EMBL" id="JRJU01000047">
    <property type="protein sequence ID" value="KHF38220.1"/>
    <property type="molecule type" value="Genomic_DNA"/>
</dbReference>
<evidence type="ECO:0000313" key="1">
    <source>
        <dbReference type="EMBL" id="KHF38220.1"/>
    </source>
</evidence>
<sequence length="111" mass="12871">MTNEEAAEVLLTIHEVYPSYEITERKMKILVPALLQMDLAGVMKRLNEYIITNPWPPTISDIASYPLQENEVLRKTQEYEKCATINPPTKEQIEEFQARFKQLGLTEAEDE</sequence>
<proteinExistence type="predicted"/>
<evidence type="ECO:0000313" key="2">
    <source>
        <dbReference type="Proteomes" id="UP000030832"/>
    </source>
</evidence>
<gene>
    <name evidence="1" type="ORF">LQ50_22695</name>
</gene>
<dbReference type="eggNOG" id="ENOG50304PM">
    <property type="taxonomic scope" value="Bacteria"/>
</dbReference>
<dbReference type="Proteomes" id="UP000030832">
    <property type="component" value="Unassembled WGS sequence"/>
</dbReference>
<reference evidence="1 2" key="1">
    <citation type="submission" date="2014-09" db="EMBL/GenBank/DDBJ databases">
        <title>Genome sequencing and annotation of Bacillus Okhensis strain Kh10-101T.</title>
        <authorList>
            <person name="Prakash J.S."/>
        </authorList>
    </citation>
    <scope>NUCLEOTIDE SEQUENCE [LARGE SCALE GENOMIC DNA]</scope>
    <source>
        <strain evidence="2">Kh10-101T</strain>
    </source>
</reference>
<name>A0A0B0IAB4_9BACI</name>
<dbReference type="AlphaFoldDB" id="A0A0B0IAB4"/>
<keyword evidence="2" id="KW-1185">Reference proteome</keyword>
<protein>
    <submittedName>
        <fullName evidence="1">Uncharacterized protein</fullName>
    </submittedName>
</protein>
<dbReference type="Gene3D" id="1.10.8.200">
    <property type="entry name" value="Replisome organizer (g39p helicase loader/inhibitor protein)"/>
    <property type="match status" value="1"/>
</dbReference>
<dbReference type="RefSeq" id="WP_034633323.1">
    <property type="nucleotide sequence ID" value="NZ_JRJU01000047.1"/>
</dbReference>
<dbReference type="OrthoDB" id="2625859at2"/>